<evidence type="ECO:0000256" key="11">
    <source>
        <dbReference type="PIRSR" id="PIRSR000112-3"/>
    </source>
</evidence>
<keyword evidence="4 11" id="KW-0520">NAD</keyword>
<dbReference type="GO" id="GO:0046872">
    <property type="term" value="F:metal ion binding"/>
    <property type="evidence" value="ECO:0007669"/>
    <property type="project" value="UniProtKB-KW"/>
</dbReference>
<feature type="binding site" evidence="11">
    <location>
        <position position="132"/>
    </location>
    <ligand>
        <name>NAD(+)</name>
        <dbReference type="ChEBI" id="CHEBI:57540"/>
    </ligand>
</feature>
<evidence type="ECO:0000256" key="5">
    <source>
        <dbReference type="ARBA" id="ARBA00037918"/>
    </source>
</evidence>
<keyword evidence="14" id="KW-1185">Reference proteome</keyword>
<evidence type="ECO:0000256" key="4">
    <source>
        <dbReference type="ARBA" id="ARBA00023027"/>
    </source>
</evidence>
<accession>A0A0J6WZ62</accession>
<evidence type="ECO:0000256" key="8">
    <source>
        <dbReference type="ARBA" id="ARBA00049006"/>
    </source>
</evidence>
<dbReference type="PROSITE" id="PS00913">
    <property type="entry name" value="ADH_IRON_1"/>
    <property type="match status" value="1"/>
</dbReference>
<organism evidence="13 14">
    <name type="scientific">Megasphaera cerevisiae DSM 20462</name>
    <dbReference type="NCBI Taxonomy" id="1122219"/>
    <lineage>
        <taxon>Bacteria</taxon>
        <taxon>Bacillati</taxon>
        <taxon>Bacillota</taxon>
        <taxon>Negativicutes</taxon>
        <taxon>Veillonellales</taxon>
        <taxon>Veillonellaceae</taxon>
        <taxon>Megasphaera</taxon>
    </lineage>
</organism>
<proteinExistence type="inferred from homology"/>
<keyword evidence="9" id="KW-0862">Zinc</keyword>
<dbReference type="CDD" id="cd08170">
    <property type="entry name" value="GlyDH"/>
    <property type="match status" value="1"/>
</dbReference>
<dbReference type="STRING" id="39029.BSR42_03030"/>
<dbReference type="SUPFAM" id="SSF56796">
    <property type="entry name" value="Dehydroquinate synthase-like"/>
    <property type="match status" value="1"/>
</dbReference>
<comment type="catalytic activity">
    <reaction evidence="8">
        <text>glycerol + NAD(+) = dihydroxyacetone + NADH + H(+)</text>
        <dbReference type="Rhea" id="RHEA:13769"/>
        <dbReference type="ChEBI" id="CHEBI:15378"/>
        <dbReference type="ChEBI" id="CHEBI:16016"/>
        <dbReference type="ChEBI" id="CHEBI:17754"/>
        <dbReference type="ChEBI" id="CHEBI:57540"/>
        <dbReference type="ChEBI" id="CHEBI:57945"/>
        <dbReference type="EC" id="1.1.1.6"/>
    </reaction>
</comment>
<keyword evidence="2 9" id="KW-0479">Metal-binding</keyword>
<dbReference type="AlphaFoldDB" id="A0A0J6WZ62"/>
<name>A0A0J6WZ62_9FIRM</name>
<evidence type="ECO:0000313" key="13">
    <source>
        <dbReference type="EMBL" id="KMO87518.1"/>
    </source>
</evidence>
<feature type="binding site" evidence="9">
    <location>
        <position position="172"/>
    </location>
    <ligand>
        <name>glycerol</name>
        <dbReference type="ChEBI" id="CHEBI:17754"/>
    </ligand>
</feature>
<comment type="similarity">
    <text evidence="1">Belongs to the iron-containing alcohol dehydrogenase family.</text>
</comment>
<dbReference type="InParanoid" id="A0A0J6WZ62"/>
<dbReference type="InterPro" id="IPR018211">
    <property type="entry name" value="ADH_Fe_CS"/>
</dbReference>
<keyword evidence="3" id="KW-0560">Oxidoreductase</keyword>
<dbReference type="PIRSF" id="PIRSF000112">
    <property type="entry name" value="Glycerol_dehydrogenase"/>
    <property type="match status" value="1"/>
</dbReference>
<dbReference type="OrthoDB" id="5198708at2"/>
<evidence type="ECO:0000256" key="1">
    <source>
        <dbReference type="ARBA" id="ARBA00007358"/>
    </source>
</evidence>
<evidence type="ECO:0000256" key="2">
    <source>
        <dbReference type="ARBA" id="ARBA00022723"/>
    </source>
</evidence>
<sequence>MTIGLKGPGLYIQGEGELDKLGKYVRKMGHTFLLICSPNNQKRIGGRIAASLQQAEKTMVYYQFGGECSKAAIQTAVEAAQAAGCDGIIGAGGGKAIDTAKAVGTNMGGLPVIIIPTIASNDSPCAGVAVIYNEQGVVVKALMMRRNPDLVLVDTGIIAGAPKKYLISGMGDALSTYFEARACRRSGAKTMARGMCSATALTLAKLCYDILLQHSVQALEAVEQHTVTPELEAVVEACVYLSGVGFECGGLAAAHAVNDGLAHVPQAHGASHGEKVAFGLLVQLQLEKASQEEWDTVLRYIRQIGLPSCLADLGIVDIRDEDIRAVASASTVPTQFTKNVRADITADEVYAAILAADTAGAHH</sequence>
<dbReference type="PANTHER" id="PTHR43616:SF5">
    <property type="entry name" value="GLYCEROL DEHYDROGENASE 1"/>
    <property type="match status" value="1"/>
</dbReference>
<dbReference type="Pfam" id="PF00465">
    <property type="entry name" value="Fe-ADH"/>
    <property type="match status" value="1"/>
</dbReference>
<dbReference type="Gene3D" id="1.20.1090.10">
    <property type="entry name" value="Dehydroquinate synthase-like - alpha domain"/>
    <property type="match status" value="1"/>
</dbReference>
<dbReference type="PATRIC" id="fig|1122219.3.peg.1650"/>
<evidence type="ECO:0000256" key="7">
    <source>
        <dbReference type="ARBA" id="ARBA00040132"/>
    </source>
</evidence>
<feature type="binding site" evidence="9">
    <location>
        <position position="272"/>
    </location>
    <ligand>
        <name>glycerol</name>
        <dbReference type="ChEBI" id="CHEBI:17754"/>
    </ligand>
</feature>
<dbReference type="InterPro" id="IPR016205">
    <property type="entry name" value="Glycerol_DH"/>
</dbReference>
<dbReference type="PANTHER" id="PTHR43616">
    <property type="entry name" value="GLYCEROL DEHYDROGENASE"/>
    <property type="match status" value="1"/>
</dbReference>
<feature type="domain" description="Alcohol dehydrogenase iron-type/glycerol dehydrogenase GldA" evidence="12">
    <location>
        <begin position="8"/>
        <end position="155"/>
    </location>
</feature>
<evidence type="ECO:0000256" key="10">
    <source>
        <dbReference type="PIRSR" id="PIRSR000112-2"/>
    </source>
</evidence>
<feature type="binding site" evidence="11">
    <location>
        <begin position="94"/>
        <end position="98"/>
    </location>
    <ligand>
        <name>NAD(+)</name>
        <dbReference type="ChEBI" id="CHEBI:57540"/>
    </ligand>
</feature>
<dbReference type="NCBIfam" id="NF006941">
    <property type="entry name" value="PRK09423.1"/>
    <property type="match status" value="1"/>
</dbReference>
<evidence type="ECO:0000313" key="14">
    <source>
        <dbReference type="Proteomes" id="UP000036503"/>
    </source>
</evidence>
<comment type="cofactor">
    <cofactor evidence="9">
        <name>Zn(2+)</name>
        <dbReference type="ChEBI" id="CHEBI:29105"/>
    </cofactor>
    <text evidence="9">Binds 1 zinc ion per subunit.</text>
</comment>
<gene>
    <name evidence="13" type="ORF">AB840_02055</name>
</gene>
<dbReference type="Proteomes" id="UP000036503">
    <property type="component" value="Unassembled WGS sequence"/>
</dbReference>
<comment type="caution">
    <text evidence="13">The sequence shown here is derived from an EMBL/GenBank/DDBJ whole genome shotgun (WGS) entry which is preliminary data.</text>
</comment>
<dbReference type="EC" id="1.1.1.6" evidence="6"/>
<dbReference type="Gene3D" id="3.40.50.1970">
    <property type="match status" value="1"/>
</dbReference>
<evidence type="ECO:0000256" key="3">
    <source>
        <dbReference type="ARBA" id="ARBA00023002"/>
    </source>
</evidence>
<reference evidence="13 14" key="1">
    <citation type="submission" date="2015-06" db="EMBL/GenBank/DDBJ databases">
        <title>Draft genome sequence of beer spoilage bacterium Megasphaera cerevisiae type strain 20462.</title>
        <authorList>
            <person name="Kutumbaka K."/>
            <person name="Pasmowitz J."/>
            <person name="Mategko J."/>
            <person name="Reyes D."/>
            <person name="Friedrich A."/>
            <person name="Han S."/>
            <person name="Martens-Habbena W."/>
            <person name="Neal-McKinney J."/>
            <person name="Janagama H.K."/>
            <person name="Nadala C."/>
            <person name="Samadpour M."/>
        </authorList>
    </citation>
    <scope>NUCLEOTIDE SEQUENCE [LARGE SCALE GENOMIC DNA]</scope>
    <source>
        <strain evidence="13 14">DSM 20462</strain>
    </source>
</reference>
<dbReference type="InterPro" id="IPR001670">
    <property type="entry name" value="ADH_Fe/GldA"/>
</dbReference>
<dbReference type="RefSeq" id="WP_048513169.1">
    <property type="nucleotide sequence ID" value="NZ_FUXD01000006.1"/>
</dbReference>
<feature type="binding site" evidence="9">
    <location>
        <position position="255"/>
    </location>
    <ligand>
        <name>glycerol</name>
        <dbReference type="ChEBI" id="CHEBI:17754"/>
    </ligand>
</feature>
<feature type="binding site" evidence="10">
    <location>
        <position position="122"/>
    </location>
    <ligand>
        <name>glycerol</name>
        <dbReference type="ChEBI" id="CHEBI:17754"/>
    </ligand>
</feature>
<dbReference type="EMBL" id="LEKT01000004">
    <property type="protein sequence ID" value="KMO87518.1"/>
    <property type="molecule type" value="Genomic_DNA"/>
</dbReference>
<evidence type="ECO:0000256" key="9">
    <source>
        <dbReference type="PIRSR" id="PIRSR000112-1"/>
    </source>
</evidence>
<evidence type="ECO:0000256" key="6">
    <source>
        <dbReference type="ARBA" id="ARBA00039147"/>
    </source>
</evidence>
<feature type="binding site" evidence="11">
    <location>
        <begin position="117"/>
        <end position="120"/>
    </location>
    <ligand>
        <name>NAD(+)</name>
        <dbReference type="ChEBI" id="CHEBI:57540"/>
    </ligand>
</feature>
<protein>
    <recommendedName>
        <fullName evidence="7">Glycerol dehydrogenase</fullName>
        <ecNumber evidence="6">1.1.1.6</ecNumber>
    </recommendedName>
</protein>
<evidence type="ECO:0000259" key="12">
    <source>
        <dbReference type="Pfam" id="PF00465"/>
    </source>
</evidence>
<dbReference type="GO" id="GO:0008888">
    <property type="term" value="F:glycerol dehydrogenase (NAD+) activity"/>
    <property type="evidence" value="ECO:0007669"/>
    <property type="project" value="UniProtKB-EC"/>
</dbReference>
<comment type="pathway">
    <text evidence="5">Polyol metabolism; glycerol fermentation; glycerone phosphate from glycerol (oxidative route): step 1/2.</text>
</comment>